<protein>
    <recommendedName>
        <fullName evidence="2">UPF0235 protein C5748_24200</fullName>
    </recommendedName>
</protein>
<dbReference type="InterPro" id="IPR003746">
    <property type="entry name" value="DUF167"/>
</dbReference>
<reference evidence="3 4" key="1">
    <citation type="submission" date="2018-02" db="EMBL/GenBank/DDBJ databases">
        <title>The draft genome of Phyllobacterium sp. 1N-3.</title>
        <authorList>
            <person name="Liu L."/>
            <person name="Li L."/>
            <person name="Zhang X."/>
            <person name="Wang T."/>
            <person name="Liang L."/>
        </authorList>
    </citation>
    <scope>NUCLEOTIDE SEQUENCE [LARGE SCALE GENOMIC DNA]</scope>
    <source>
        <strain evidence="3 4">1N-3</strain>
    </source>
</reference>
<dbReference type="SUPFAM" id="SSF69786">
    <property type="entry name" value="YggU-like"/>
    <property type="match status" value="1"/>
</dbReference>
<accession>A0A2S9IKD6</accession>
<dbReference type="InterPro" id="IPR036591">
    <property type="entry name" value="YggU-like_sf"/>
</dbReference>
<name>A0A2S9IKD6_9HYPH</name>
<evidence type="ECO:0000313" key="3">
    <source>
        <dbReference type="EMBL" id="PRD40987.1"/>
    </source>
</evidence>
<gene>
    <name evidence="3" type="ORF">C5748_24200</name>
</gene>
<dbReference type="Proteomes" id="UP000239434">
    <property type="component" value="Unassembled WGS sequence"/>
</dbReference>
<dbReference type="Gene3D" id="3.30.1200.10">
    <property type="entry name" value="YggU-like"/>
    <property type="match status" value="1"/>
</dbReference>
<comment type="caution">
    <text evidence="3">The sequence shown here is derived from an EMBL/GenBank/DDBJ whole genome shotgun (WGS) entry which is preliminary data.</text>
</comment>
<dbReference type="RefSeq" id="WP_105745180.1">
    <property type="nucleotide sequence ID" value="NZ_PVBR01000027.1"/>
</dbReference>
<dbReference type="SMART" id="SM01152">
    <property type="entry name" value="DUF167"/>
    <property type="match status" value="1"/>
</dbReference>
<dbReference type="EMBL" id="PVBR01000027">
    <property type="protein sequence ID" value="PRD40987.1"/>
    <property type="molecule type" value="Genomic_DNA"/>
</dbReference>
<sequence length="113" mass="11756">MTESCFRATKDGITVFVRLTPKSARDAVEGVGEAADGRRHILARVRAVPEDGKANKALEKLLAKALGVAGGSVAVTSGATSRLKQVRVTGDSAVLLRKLEALGLTEAARNQTG</sequence>
<dbReference type="AlphaFoldDB" id="A0A2S9IKD6"/>
<dbReference type="Pfam" id="PF02594">
    <property type="entry name" value="DUF167"/>
    <property type="match status" value="1"/>
</dbReference>
<proteinExistence type="inferred from homology"/>
<comment type="similarity">
    <text evidence="1 2">Belongs to the UPF0235 family.</text>
</comment>
<evidence type="ECO:0000313" key="4">
    <source>
        <dbReference type="Proteomes" id="UP000239434"/>
    </source>
</evidence>
<evidence type="ECO:0000256" key="2">
    <source>
        <dbReference type="HAMAP-Rule" id="MF_00634"/>
    </source>
</evidence>
<evidence type="ECO:0000256" key="1">
    <source>
        <dbReference type="ARBA" id="ARBA00010364"/>
    </source>
</evidence>
<dbReference type="NCBIfam" id="TIGR00251">
    <property type="entry name" value="DUF167 family protein"/>
    <property type="match status" value="1"/>
</dbReference>
<keyword evidence="4" id="KW-1185">Reference proteome</keyword>
<dbReference type="HAMAP" id="MF_00634">
    <property type="entry name" value="UPF0235"/>
    <property type="match status" value="1"/>
</dbReference>
<dbReference type="NCBIfam" id="NF002348">
    <property type="entry name" value="PRK01310.1"/>
    <property type="match status" value="1"/>
</dbReference>
<organism evidence="3 4">
    <name type="scientific">Phyllobacterium phragmitis</name>
    <dbReference type="NCBI Taxonomy" id="2670329"/>
    <lineage>
        <taxon>Bacteria</taxon>
        <taxon>Pseudomonadati</taxon>
        <taxon>Pseudomonadota</taxon>
        <taxon>Alphaproteobacteria</taxon>
        <taxon>Hyphomicrobiales</taxon>
        <taxon>Phyllobacteriaceae</taxon>
        <taxon>Phyllobacterium</taxon>
    </lineage>
</organism>